<dbReference type="HAMAP" id="MF_00111">
    <property type="entry name" value="MurA"/>
    <property type="match status" value="1"/>
</dbReference>
<evidence type="ECO:0000256" key="7">
    <source>
        <dbReference type="ARBA" id="ARBA00022984"/>
    </source>
</evidence>
<dbReference type="Proteomes" id="UP000295711">
    <property type="component" value="Unassembled WGS sequence"/>
</dbReference>
<dbReference type="RefSeq" id="WP_165873300.1">
    <property type="nucleotide sequence ID" value="NZ_JANKAQ010000003.1"/>
</dbReference>
<evidence type="ECO:0000256" key="10">
    <source>
        <dbReference type="ARBA" id="ARBA00038367"/>
    </source>
</evidence>
<dbReference type="InterPro" id="IPR001986">
    <property type="entry name" value="Enolpyruvate_Tfrase_dom"/>
</dbReference>
<comment type="subcellular location">
    <subcellularLocation>
        <location evidence="1 12">Cytoplasm</location>
    </subcellularLocation>
</comment>
<evidence type="ECO:0000256" key="3">
    <source>
        <dbReference type="ARBA" id="ARBA00022490"/>
    </source>
</evidence>
<dbReference type="SUPFAM" id="SSF55205">
    <property type="entry name" value="EPT/RTPC-like"/>
    <property type="match status" value="1"/>
</dbReference>
<dbReference type="AlphaFoldDB" id="A0A4V2SDV8"/>
<evidence type="ECO:0000256" key="9">
    <source>
        <dbReference type="ARBA" id="ARBA00023316"/>
    </source>
</evidence>
<accession>A0A4V2SDV8</accession>
<keyword evidence="6 12" id="KW-0133">Cell shape</keyword>
<dbReference type="EC" id="2.5.1.7" evidence="12"/>
<evidence type="ECO:0000313" key="14">
    <source>
        <dbReference type="EMBL" id="TCO85412.1"/>
    </source>
</evidence>
<dbReference type="GO" id="GO:0051301">
    <property type="term" value="P:cell division"/>
    <property type="evidence" value="ECO:0007669"/>
    <property type="project" value="UniProtKB-KW"/>
</dbReference>
<evidence type="ECO:0000256" key="1">
    <source>
        <dbReference type="ARBA" id="ARBA00004496"/>
    </source>
</evidence>
<dbReference type="GO" id="GO:0071555">
    <property type="term" value="P:cell wall organization"/>
    <property type="evidence" value="ECO:0007669"/>
    <property type="project" value="UniProtKB-KW"/>
</dbReference>
<feature type="binding site" evidence="12">
    <location>
        <begin position="22"/>
        <end position="23"/>
    </location>
    <ligand>
        <name>phosphoenolpyruvate</name>
        <dbReference type="ChEBI" id="CHEBI:58702"/>
    </ligand>
</feature>
<dbReference type="GO" id="GO:0008760">
    <property type="term" value="F:UDP-N-acetylglucosamine 1-carboxyvinyltransferase activity"/>
    <property type="evidence" value="ECO:0007669"/>
    <property type="project" value="UniProtKB-UniRule"/>
</dbReference>
<dbReference type="NCBIfam" id="NF006873">
    <property type="entry name" value="PRK09369.1"/>
    <property type="match status" value="1"/>
</dbReference>
<evidence type="ECO:0000256" key="12">
    <source>
        <dbReference type="HAMAP-Rule" id="MF_00111"/>
    </source>
</evidence>
<evidence type="ECO:0000256" key="5">
    <source>
        <dbReference type="ARBA" id="ARBA00022679"/>
    </source>
</evidence>
<gene>
    <name evidence="12" type="primary">murA</name>
    <name evidence="14" type="ORF">EV212_103133</name>
</gene>
<dbReference type="Pfam" id="PF00275">
    <property type="entry name" value="EPSP_synthase"/>
    <property type="match status" value="1"/>
</dbReference>
<dbReference type="PANTHER" id="PTHR43783">
    <property type="entry name" value="UDP-N-ACETYLGLUCOSAMINE 1-CARBOXYVINYLTRANSFERASE"/>
    <property type="match status" value="1"/>
</dbReference>
<evidence type="ECO:0000256" key="11">
    <source>
        <dbReference type="ARBA" id="ARBA00047527"/>
    </source>
</evidence>
<dbReference type="GO" id="GO:0008360">
    <property type="term" value="P:regulation of cell shape"/>
    <property type="evidence" value="ECO:0007669"/>
    <property type="project" value="UniProtKB-KW"/>
</dbReference>
<feature type="modified residue" description="2-(S-cysteinyl)pyruvic acid O-phosphothioketal" evidence="12">
    <location>
        <position position="116"/>
    </location>
</feature>
<keyword evidence="15" id="KW-1185">Reference proteome</keyword>
<comment type="pathway">
    <text evidence="2 12">Cell wall biogenesis; peptidoglycan biosynthesis.</text>
</comment>
<feature type="domain" description="Enolpyruvate transferase" evidence="13">
    <location>
        <begin position="8"/>
        <end position="405"/>
    </location>
</feature>
<comment type="function">
    <text evidence="12">Cell wall formation. Adds enolpyruvyl to UDP-N-acetylglucosamine.</text>
</comment>
<keyword evidence="3 12" id="KW-0963">Cytoplasm</keyword>
<feature type="binding site" evidence="12">
    <location>
        <position position="327"/>
    </location>
    <ligand>
        <name>UDP-N-acetyl-alpha-D-glucosamine</name>
        <dbReference type="ChEBI" id="CHEBI:57705"/>
    </ligand>
</feature>
<comment type="catalytic activity">
    <reaction evidence="11 12">
        <text>phosphoenolpyruvate + UDP-N-acetyl-alpha-D-glucosamine = UDP-N-acetyl-3-O-(1-carboxyvinyl)-alpha-D-glucosamine + phosphate</text>
        <dbReference type="Rhea" id="RHEA:18681"/>
        <dbReference type="ChEBI" id="CHEBI:43474"/>
        <dbReference type="ChEBI" id="CHEBI:57705"/>
        <dbReference type="ChEBI" id="CHEBI:58702"/>
        <dbReference type="ChEBI" id="CHEBI:68483"/>
        <dbReference type="EC" id="2.5.1.7"/>
    </reaction>
</comment>
<comment type="similarity">
    <text evidence="10 12">Belongs to the EPSP synthase family. MurA subfamily.</text>
</comment>
<proteinExistence type="inferred from homology"/>
<keyword evidence="4 12" id="KW-0132">Cell division</keyword>
<dbReference type="GO" id="GO:0019277">
    <property type="term" value="P:UDP-N-acetylgalactosamine biosynthetic process"/>
    <property type="evidence" value="ECO:0007669"/>
    <property type="project" value="InterPro"/>
</dbReference>
<reference evidence="14 15" key="1">
    <citation type="submission" date="2019-03" db="EMBL/GenBank/DDBJ databases">
        <title>Genomic Encyclopedia of Type Strains, Phase IV (KMG-IV): sequencing the most valuable type-strain genomes for metagenomic binning, comparative biology and taxonomic classification.</title>
        <authorList>
            <person name="Goeker M."/>
        </authorList>
    </citation>
    <scope>NUCLEOTIDE SEQUENCE [LARGE SCALE GENOMIC DNA]</scope>
    <source>
        <strain evidence="14 15">DSM 28559</strain>
    </source>
</reference>
<keyword evidence="12" id="KW-0670">Pyruvate</keyword>
<dbReference type="InterPro" id="IPR050068">
    <property type="entry name" value="MurA_subfamily"/>
</dbReference>
<dbReference type="InterPro" id="IPR005750">
    <property type="entry name" value="UDP_GlcNAc_COvinyl_MurA"/>
</dbReference>
<dbReference type="PANTHER" id="PTHR43783:SF1">
    <property type="entry name" value="UDP-N-ACETYLGLUCOSAMINE 1-CARBOXYVINYLTRANSFERASE"/>
    <property type="match status" value="1"/>
</dbReference>
<sequence length="427" mass="46518">MSSYLISGGRPLSGQLHVHGSKNAALPIIAASLLHQGVTVIRGCPDILDVKYMVRILRSIGCEVVHQGDMLRIDASEIHLENLSRECIGKMRSSILLLGAVLGRCHHMVLDYPGGCTIGARPVDIHLRALEQMGVHIEEQDREIYCETDGLSGARIVLPYPSVGATENLMMAGAMAEGITWIQNAAKEPEVTDLAGFLEAMGVSIYGAGTDRIGILGKCPLRDTEYTVMTDRIVAGTYLLAAAGSGGEIELFDVAEQHIHCLLHLCEAMGCEVRMTDRGIFLKSARRLFAIEDIHTQPFPGFPTDLQSQLMAVLSTARGETTIYEHIFENRFRTAEELRKMGADIQIKNNRAVICGVGKLKGCHVSARDLRGGAALIIAGLMAEGDTIVENSIFVERGYQDICKDLTQLGAEIRHCRDTRKGEIIGK</sequence>
<evidence type="ECO:0000256" key="6">
    <source>
        <dbReference type="ARBA" id="ARBA00022960"/>
    </source>
</evidence>
<dbReference type="CDD" id="cd01555">
    <property type="entry name" value="UdpNAET"/>
    <property type="match status" value="1"/>
</dbReference>
<dbReference type="EMBL" id="SLXA01000003">
    <property type="protein sequence ID" value="TCO85412.1"/>
    <property type="molecule type" value="Genomic_DNA"/>
</dbReference>
<keyword evidence="8 12" id="KW-0131">Cell cycle</keyword>
<keyword evidence="9 12" id="KW-0961">Cell wall biogenesis/degradation</keyword>
<dbReference type="GO" id="GO:0005737">
    <property type="term" value="C:cytoplasm"/>
    <property type="evidence" value="ECO:0007669"/>
    <property type="project" value="UniProtKB-SubCell"/>
</dbReference>
<dbReference type="NCBIfam" id="TIGR01072">
    <property type="entry name" value="murA"/>
    <property type="match status" value="1"/>
</dbReference>
<evidence type="ECO:0000259" key="13">
    <source>
        <dbReference type="Pfam" id="PF00275"/>
    </source>
</evidence>
<dbReference type="InterPro" id="IPR036968">
    <property type="entry name" value="Enolpyruvate_Tfrase_sf"/>
</dbReference>
<evidence type="ECO:0000256" key="4">
    <source>
        <dbReference type="ARBA" id="ARBA00022618"/>
    </source>
</evidence>
<evidence type="ECO:0000313" key="15">
    <source>
        <dbReference type="Proteomes" id="UP000295711"/>
    </source>
</evidence>
<keyword evidence="5 12" id="KW-0808">Transferase</keyword>
<evidence type="ECO:0000256" key="2">
    <source>
        <dbReference type="ARBA" id="ARBA00004752"/>
    </source>
</evidence>
<name>A0A4V2SDV8_9FIRM</name>
<comment type="caution">
    <text evidence="14">The sequence shown here is derived from an EMBL/GenBank/DDBJ whole genome shotgun (WGS) entry which is preliminary data.</text>
</comment>
<feature type="active site" description="Proton donor" evidence="12">
    <location>
        <position position="116"/>
    </location>
</feature>
<dbReference type="UniPathway" id="UPA00219"/>
<organism evidence="14 15">
    <name type="scientific">Frisingicoccus caecimuris</name>
    <dbReference type="NCBI Taxonomy" id="1796636"/>
    <lineage>
        <taxon>Bacteria</taxon>
        <taxon>Bacillati</taxon>
        <taxon>Bacillota</taxon>
        <taxon>Clostridia</taxon>
        <taxon>Lachnospirales</taxon>
        <taxon>Lachnospiraceae</taxon>
        <taxon>Frisingicoccus</taxon>
    </lineage>
</organism>
<dbReference type="Gene3D" id="3.65.10.10">
    <property type="entry name" value="Enolpyruvate transferase domain"/>
    <property type="match status" value="2"/>
</dbReference>
<feature type="binding site" evidence="12">
    <location>
        <position position="92"/>
    </location>
    <ligand>
        <name>UDP-N-acetyl-alpha-D-glucosamine</name>
        <dbReference type="ChEBI" id="CHEBI:57705"/>
    </ligand>
</feature>
<comment type="caution">
    <text evidence="12">Lacks conserved residue(s) required for the propagation of feature annotation.</text>
</comment>
<dbReference type="GO" id="GO:0009252">
    <property type="term" value="P:peptidoglycan biosynthetic process"/>
    <property type="evidence" value="ECO:0007669"/>
    <property type="project" value="UniProtKB-UniRule"/>
</dbReference>
<evidence type="ECO:0000256" key="8">
    <source>
        <dbReference type="ARBA" id="ARBA00023306"/>
    </source>
</evidence>
<protein>
    <recommendedName>
        <fullName evidence="12">UDP-N-acetylglucosamine 1-carboxyvinyltransferase</fullName>
        <ecNumber evidence="12">2.5.1.7</ecNumber>
    </recommendedName>
    <alternativeName>
        <fullName evidence="12">Enoylpyruvate transferase</fullName>
    </alternativeName>
    <alternativeName>
        <fullName evidence="12">UDP-N-acetylglucosamine enolpyruvyl transferase</fullName>
        <shortName evidence="12">EPT</shortName>
    </alternativeName>
</protein>
<feature type="binding site" evidence="12">
    <location>
        <position position="305"/>
    </location>
    <ligand>
        <name>UDP-N-acetyl-alpha-D-glucosamine</name>
        <dbReference type="ChEBI" id="CHEBI:57705"/>
    </ligand>
</feature>
<keyword evidence="7 12" id="KW-0573">Peptidoglycan synthesis</keyword>
<dbReference type="InterPro" id="IPR013792">
    <property type="entry name" value="RNA3'P_cycl/enolpyr_Trfase_a/b"/>
</dbReference>